<gene>
    <name evidence="9" type="ORF">A9W98_24230</name>
</gene>
<dbReference type="InterPro" id="IPR036291">
    <property type="entry name" value="NAD(P)-bd_dom_sf"/>
</dbReference>
<evidence type="ECO:0000256" key="1">
    <source>
        <dbReference type="ARBA" id="ARBA00006541"/>
    </source>
</evidence>
<dbReference type="EC" id="1.1.1.17" evidence="2"/>
<accession>A0A1A6BE61</accession>
<evidence type="ECO:0000256" key="5">
    <source>
        <dbReference type="ARBA" id="ARBA00023027"/>
    </source>
</evidence>
<dbReference type="InterPro" id="IPR000669">
    <property type="entry name" value="Mannitol_DH"/>
</dbReference>
<reference evidence="9 10" key="1">
    <citation type="submission" date="2016-06" db="EMBL/GenBank/DDBJ databases">
        <authorList>
            <person name="Kjaerup R.B."/>
            <person name="Dalgaard T.S."/>
            <person name="Juul-Madsen H.R."/>
        </authorList>
    </citation>
    <scope>NUCLEOTIDE SEQUENCE [LARGE SCALE GENOMIC DNA]</scope>
    <source>
        <strain evidence="9 10">1245752.6</strain>
    </source>
</reference>
<dbReference type="Gene3D" id="3.40.50.720">
    <property type="entry name" value="NAD(P)-binding Rossmann-like Domain"/>
    <property type="match status" value="1"/>
</dbReference>
<dbReference type="InterPro" id="IPR023027">
    <property type="entry name" value="Mannitol_DH_CS"/>
</dbReference>
<evidence type="ECO:0000256" key="4">
    <source>
        <dbReference type="ARBA" id="ARBA00023002"/>
    </source>
</evidence>
<evidence type="ECO:0000256" key="2">
    <source>
        <dbReference type="ARBA" id="ARBA00012939"/>
    </source>
</evidence>
<evidence type="ECO:0000256" key="3">
    <source>
        <dbReference type="ARBA" id="ARBA00016219"/>
    </source>
</evidence>
<evidence type="ECO:0000313" key="10">
    <source>
        <dbReference type="Proteomes" id="UP000093757"/>
    </source>
</evidence>
<organism evidence="9 10">
    <name type="scientific">Mycobacterium gordonae</name>
    <dbReference type="NCBI Taxonomy" id="1778"/>
    <lineage>
        <taxon>Bacteria</taxon>
        <taxon>Bacillati</taxon>
        <taxon>Actinomycetota</taxon>
        <taxon>Actinomycetes</taxon>
        <taxon>Mycobacteriales</taxon>
        <taxon>Mycobacteriaceae</taxon>
        <taxon>Mycobacterium</taxon>
    </lineage>
</organism>
<dbReference type="SUPFAM" id="SSF51735">
    <property type="entry name" value="NAD(P)-binding Rossmann-fold domains"/>
    <property type="match status" value="1"/>
</dbReference>
<dbReference type="InterPro" id="IPR008927">
    <property type="entry name" value="6-PGluconate_DH-like_C_sf"/>
</dbReference>
<proteinExistence type="inferred from homology"/>
<keyword evidence="4" id="KW-0560">Oxidoreductase</keyword>
<comment type="catalytic activity">
    <reaction evidence="6">
        <text>D-mannitol 1-phosphate + NAD(+) = beta-D-fructose 6-phosphate + NADH + H(+)</text>
        <dbReference type="Rhea" id="RHEA:19661"/>
        <dbReference type="ChEBI" id="CHEBI:15378"/>
        <dbReference type="ChEBI" id="CHEBI:57540"/>
        <dbReference type="ChEBI" id="CHEBI:57634"/>
        <dbReference type="ChEBI" id="CHEBI:57945"/>
        <dbReference type="ChEBI" id="CHEBI:61381"/>
        <dbReference type="EC" id="1.1.1.17"/>
    </reaction>
</comment>
<protein>
    <recommendedName>
        <fullName evidence="3">Mannitol-1-phosphate 5-dehydrogenase</fullName>
        <ecNumber evidence="2">1.1.1.17</ecNumber>
    </recommendedName>
</protein>
<dbReference type="Proteomes" id="UP000093757">
    <property type="component" value="Unassembled WGS sequence"/>
</dbReference>
<evidence type="ECO:0000259" key="7">
    <source>
        <dbReference type="Pfam" id="PF01232"/>
    </source>
</evidence>
<name>A0A1A6BE61_MYCGO</name>
<dbReference type="Pfam" id="PF08125">
    <property type="entry name" value="Mannitol_dh_C"/>
    <property type="match status" value="1"/>
</dbReference>
<dbReference type="GO" id="GO:0008926">
    <property type="term" value="F:mannitol-1-phosphate 5-dehydrogenase activity"/>
    <property type="evidence" value="ECO:0007669"/>
    <property type="project" value="UniProtKB-EC"/>
</dbReference>
<feature type="domain" description="Mannitol dehydrogenase C-terminal" evidence="8">
    <location>
        <begin position="282"/>
        <end position="460"/>
    </location>
</feature>
<comment type="caution">
    <text evidence="9">The sequence shown here is derived from an EMBL/GenBank/DDBJ whole genome shotgun (WGS) entry which is preliminary data.</text>
</comment>
<dbReference type="PANTHER" id="PTHR43362:SF1">
    <property type="entry name" value="MANNITOL DEHYDROGENASE 2-RELATED"/>
    <property type="match status" value="1"/>
</dbReference>
<dbReference type="RefSeq" id="WP_065135080.1">
    <property type="nucleotide sequence ID" value="NZ_MAEM01000354.1"/>
</dbReference>
<dbReference type="SUPFAM" id="SSF48179">
    <property type="entry name" value="6-phosphogluconate dehydrogenase C-terminal domain-like"/>
    <property type="match status" value="1"/>
</dbReference>
<dbReference type="PROSITE" id="PS00974">
    <property type="entry name" value="MANNITOL_DHGENASE"/>
    <property type="match status" value="1"/>
</dbReference>
<evidence type="ECO:0000313" key="9">
    <source>
        <dbReference type="EMBL" id="OBS00605.1"/>
    </source>
</evidence>
<dbReference type="PANTHER" id="PTHR43362">
    <property type="entry name" value="MANNITOL DEHYDROGENASE DSF1-RELATED"/>
    <property type="match status" value="1"/>
</dbReference>
<dbReference type="GO" id="GO:0019594">
    <property type="term" value="P:mannitol metabolic process"/>
    <property type="evidence" value="ECO:0007669"/>
    <property type="project" value="InterPro"/>
</dbReference>
<dbReference type="AlphaFoldDB" id="A0A1A6BE61"/>
<dbReference type="InterPro" id="IPR013328">
    <property type="entry name" value="6PGD_dom2"/>
</dbReference>
<dbReference type="PRINTS" id="PR00084">
    <property type="entry name" value="MTLDHDRGNASE"/>
</dbReference>
<dbReference type="Gene3D" id="1.10.1040.10">
    <property type="entry name" value="N-(1-d-carboxylethyl)-l-norvaline Dehydrogenase, domain 2"/>
    <property type="match status" value="1"/>
</dbReference>
<sequence length="492" mass="54225">MVNVFRLRQGVAVPLNASTLQLHCDAVDVPSYDRSALTPAIVHIGVGNFHRAHQAVYFDDLARLGISSQWGITGVNLRSRRTSDLLSDQDGLYTVVQCDGDRDTARIVGSIRHCHYAVEERETVLAALTDERTAIVSMTITANGYHTDDDLGAAVSHGSAWAYLTEALKRRRRNGSAPFTVLSCDNIPDNGGATRTALVSFAARRDESLAQWIDRNVQFPSGMVDRITPKTGDEERKLVLDRYGIADQAPVMTEQFSQWILEDAFGNGRPPLEEVGVEFVTDVAGHKLVKARLLNGTHCALGYLGTLAGYRRADEAMGDPVIYGYVEQLMREEIAPLLPAVPGLDIDDYCTTVLERLTNPRISDQLSRLAARGSVKMPTYFLPSLAEAVRSGRPHTLLMTGLAAWIRYLRGYDLGGSPLHIEDPQAELLTALATMSRRNPGPLLQHELFGDLRLMPDVASGLSALIRSIETRGVATTLRRHLRGDYRELVQR</sequence>
<evidence type="ECO:0000259" key="8">
    <source>
        <dbReference type="Pfam" id="PF08125"/>
    </source>
</evidence>
<dbReference type="InterPro" id="IPR013118">
    <property type="entry name" value="Mannitol_DH_C"/>
</dbReference>
<dbReference type="EMBL" id="MAEM01000354">
    <property type="protein sequence ID" value="OBS00605.1"/>
    <property type="molecule type" value="Genomic_DNA"/>
</dbReference>
<dbReference type="Pfam" id="PF01232">
    <property type="entry name" value="Mannitol_dh"/>
    <property type="match status" value="1"/>
</dbReference>
<dbReference type="InterPro" id="IPR050988">
    <property type="entry name" value="Mannitol_DH/Oxidoreductase"/>
</dbReference>
<keyword evidence="5" id="KW-0520">NAD</keyword>
<comment type="similarity">
    <text evidence="1">Belongs to the mannitol dehydrogenase family.</text>
</comment>
<dbReference type="InterPro" id="IPR013131">
    <property type="entry name" value="Mannitol_DH_N"/>
</dbReference>
<feature type="domain" description="Mannitol dehydrogenase N-terminal" evidence="7">
    <location>
        <begin position="40"/>
        <end position="273"/>
    </location>
</feature>
<evidence type="ECO:0000256" key="6">
    <source>
        <dbReference type="ARBA" id="ARBA00048615"/>
    </source>
</evidence>
<dbReference type="OrthoDB" id="271711at2"/>